<dbReference type="Proteomes" id="UP000722791">
    <property type="component" value="Unassembled WGS sequence"/>
</dbReference>
<organism evidence="2 3">
    <name type="scientific">Volvox reticuliferus</name>
    <dbReference type="NCBI Taxonomy" id="1737510"/>
    <lineage>
        <taxon>Eukaryota</taxon>
        <taxon>Viridiplantae</taxon>
        <taxon>Chlorophyta</taxon>
        <taxon>core chlorophytes</taxon>
        <taxon>Chlorophyceae</taxon>
        <taxon>CS clade</taxon>
        <taxon>Chlamydomonadales</taxon>
        <taxon>Volvocaceae</taxon>
        <taxon>Volvox</taxon>
    </lineage>
</organism>
<dbReference type="AlphaFoldDB" id="A0A8J4G639"/>
<feature type="non-terminal residue" evidence="2">
    <location>
        <position position="125"/>
    </location>
</feature>
<evidence type="ECO:0000256" key="1">
    <source>
        <dbReference type="SAM" id="Phobius"/>
    </source>
</evidence>
<feature type="transmembrane region" description="Helical" evidence="1">
    <location>
        <begin position="82"/>
        <end position="101"/>
    </location>
</feature>
<evidence type="ECO:0000313" key="3">
    <source>
        <dbReference type="Proteomes" id="UP000722791"/>
    </source>
</evidence>
<keyword evidence="1" id="KW-0812">Transmembrane</keyword>
<dbReference type="EMBL" id="BNCQ01000008">
    <property type="protein sequence ID" value="GIM00817.1"/>
    <property type="molecule type" value="Genomic_DNA"/>
</dbReference>
<gene>
    <name evidence="2" type="ORF">Vretimale_5713</name>
</gene>
<keyword evidence="1" id="KW-1133">Transmembrane helix</keyword>
<proteinExistence type="predicted"/>
<evidence type="ECO:0000313" key="2">
    <source>
        <dbReference type="EMBL" id="GIM00817.1"/>
    </source>
</evidence>
<reference evidence="2" key="1">
    <citation type="journal article" date="2021" name="Proc. Natl. Acad. Sci. U.S.A.">
        <title>Three genomes in the algal genus Volvox reveal the fate of a haploid sex-determining region after a transition to homothallism.</title>
        <authorList>
            <person name="Yamamoto K."/>
            <person name="Hamaji T."/>
            <person name="Kawai-Toyooka H."/>
            <person name="Matsuzaki R."/>
            <person name="Takahashi F."/>
            <person name="Nishimura Y."/>
            <person name="Kawachi M."/>
            <person name="Noguchi H."/>
            <person name="Minakuchi Y."/>
            <person name="Umen J.G."/>
            <person name="Toyoda A."/>
            <person name="Nozaki H."/>
        </authorList>
    </citation>
    <scope>NUCLEOTIDE SEQUENCE</scope>
    <source>
        <strain evidence="2">NIES-3785</strain>
    </source>
</reference>
<sequence>MWNSDNEVARELRGCGAAQLPHPRAAAIANVDGAVGGRPSVDVAAAPGRRTKVATGTPFAPTGARATVSKAGSTAARDRARLHLNSGVLAPACLYLLLPLLAPVVPGWPRLLWLLCVLLWVLPQP</sequence>
<name>A0A8J4G639_9CHLO</name>
<protein>
    <submittedName>
        <fullName evidence="2">Uncharacterized protein</fullName>
    </submittedName>
</protein>
<keyword evidence="1" id="KW-0472">Membrane</keyword>
<accession>A0A8J4G639</accession>
<comment type="caution">
    <text evidence="2">The sequence shown here is derived from an EMBL/GenBank/DDBJ whole genome shotgun (WGS) entry which is preliminary data.</text>
</comment>